<evidence type="ECO:0000256" key="6">
    <source>
        <dbReference type="ARBA" id="ARBA00022989"/>
    </source>
</evidence>
<keyword evidence="7 10" id="KW-0175">Coiled coil</keyword>
<comment type="similarity">
    <text evidence="9">Belongs to the SEC20 family.</text>
</comment>
<feature type="compositionally biased region" description="Basic and acidic residues" evidence="11">
    <location>
        <begin position="371"/>
        <end position="382"/>
    </location>
</feature>
<accession>A0A084R2Q2</accession>
<keyword evidence="5" id="KW-0931">ER-Golgi transport</keyword>
<feature type="domain" description="Sec20 C-terminal" evidence="12">
    <location>
        <begin position="174"/>
        <end position="262"/>
    </location>
</feature>
<evidence type="ECO:0000313" key="14">
    <source>
        <dbReference type="Proteomes" id="UP000028524"/>
    </source>
</evidence>
<sequence length="393" mass="43841">MSLEGLQERLVALQETTAQLRELIERLGNLKLEPGSVPLDAEEDSVSSELCAEIGQLLRGGLEEQEILQEEIKYLKPDGHEKSRLEDGVGRIAKELVSSRFAFRRARVAAKKTVEETRRMERQLLLKSYTVSEAASANLEHDANEEPTRPERRLHKPQQYSSLTDEDRQTVGASNNVTTALRRTHDLIATELARSEFAHETLTESSAALKQLNESYGSLDTMLANSRDLLGTLLRSQKSDTWYLQTTLYMLFATAGWLAFRRFLYGPLWWLIYLPLRVLFGLGQTAGGAVLQSRNSPSQSGRMDMGGFDNKAPVQGLPKEDTPVVQVGQLQAGGQEKGSHMEDIGRIVDAVREADDLGSIPLETDSEADEDGRPREKVRPETIAEQPQAKQEL</sequence>
<evidence type="ECO:0000256" key="5">
    <source>
        <dbReference type="ARBA" id="ARBA00022892"/>
    </source>
</evidence>
<evidence type="ECO:0000313" key="13">
    <source>
        <dbReference type="EMBL" id="KFA70487.1"/>
    </source>
</evidence>
<dbReference type="InterPro" id="IPR056173">
    <property type="entry name" value="Sec20_C"/>
</dbReference>
<evidence type="ECO:0000256" key="3">
    <source>
        <dbReference type="ARBA" id="ARBA00022692"/>
    </source>
</evidence>
<protein>
    <recommendedName>
        <fullName evidence="12">Sec20 C-terminal domain-containing protein</fullName>
    </recommendedName>
</protein>
<dbReference type="AlphaFoldDB" id="A0A084R2Q2"/>
<feature type="region of interest" description="Disordered" evidence="11">
    <location>
        <begin position="136"/>
        <end position="175"/>
    </location>
</feature>
<name>A0A084R2Q2_STAC4</name>
<evidence type="ECO:0000256" key="2">
    <source>
        <dbReference type="ARBA" id="ARBA00022448"/>
    </source>
</evidence>
<dbReference type="GO" id="GO:0006890">
    <property type="term" value="P:retrograde vesicle-mediated transport, Golgi to endoplasmic reticulum"/>
    <property type="evidence" value="ECO:0007669"/>
    <property type="project" value="InterPro"/>
</dbReference>
<dbReference type="Pfam" id="PF03908">
    <property type="entry name" value="Sec20"/>
    <property type="match status" value="1"/>
</dbReference>
<feature type="region of interest" description="Disordered" evidence="11">
    <location>
        <begin position="356"/>
        <end position="393"/>
    </location>
</feature>
<dbReference type="GO" id="GO:0005789">
    <property type="term" value="C:endoplasmic reticulum membrane"/>
    <property type="evidence" value="ECO:0007669"/>
    <property type="project" value="UniProtKB-SubCell"/>
</dbReference>
<comment type="subcellular location">
    <subcellularLocation>
        <location evidence="1">Endoplasmic reticulum membrane</location>
        <topology evidence="1">Single-pass type IV membrane protein</topology>
    </subcellularLocation>
</comment>
<proteinExistence type="inferred from homology"/>
<dbReference type="PANTHER" id="PTHR12825">
    <property type="entry name" value="BNIP1-RELATED"/>
    <property type="match status" value="1"/>
</dbReference>
<dbReference type="GO" id="GO:0031201">
    <property type="term" value="C:SNARE complex"/>
    <property type="evidence" value="ECO:0007669"/>
    <property type="project" value="TreeGrafter"/>
</dbReference>
<evidence type="ECO:0000256" key="11">
    <source>
        <dbReference type="SAM" id="MobiDB-lite"/>
    </source>
</evidence>
<evidence type="ECO:0000259" key="12">
    <source>
        <dbReference type="Pfam" id="PF03908"/>
    </source>
</evidence>
<keyword evidence="3" id="KW-0812">Transmembrane</keyword>
<keyword evidence="6" id="KW-1133">Transmembrane helix</keyword>
<keyword evidence="8" id="KW-0472">Membrane</keyword>
<dbReference type="PANTHER" id="PTHR12825:SF0">
    <property type="entry name" value="VESICLE TRANSPORT PROTEIN SEC20"/>
    <property type="match status" value="1"/>
</dbReference>
<dbReference type="OrthoDB" id="46868at2759"/>
<organism evidence="13 14">
    <name type="scientific">Stachybotrys chlorohalonatus (strain IBT 40285)</name>
    <dbReference type="NCBI Taxonomy" id="1283841"/>
    <lineage>
        <taxon>Eukaryota</taxon>
        <taxon>Fungi</taxon>
        <taxon>Dikarya</taxon>
        <taxon>Ascomycota</taxon>
        <taxon>Pezizomycotina</taxon>
        <taxon>Sordariomycetes</taxon>
        <taxon>Hypocreomycetidae</taxon>
        <taxon>Hypocreales</taxon>
        <taxon>Stachybotryaceae</taxon>
        <taxon>Stachybotrys</taxon>
    </lineage>
</organism>
<reference evidence="13 14" key="1">
    <citation type="journal article" date="2014" name="BMC Genomics">
        <title>Comparative genome sequencing reveals chemotype-specific gene clusters in the toxigenic black mold Stachybotrys.</title>
        <authorList>
            <person name="Semeiks J."/>
            <person name="Borek D."/>
            <person name="Otwinowski Z."/>
            <person name="Grishin N.V."/>
        </authorList>
    </citation>
    <scope>NUCLEOTIDE SEQUENCE [LARGE SCALE GENOMIC DNA]</scope>
    <source>
        <strain evidence="13 14">IBT 40285</strain>
    </source>
</reference>
<dbReference type="InParanoid" id="A0A084R2Q2"/>
<dbReference type="Proteomes" id="UP000028524">
    <property type="component" value="Unassembled WGS sequence"/>
</dbReference>
<feature type="compositionally biased region" description="Basic and acidic residues" evidence="11">
    <location>
        <begin position="139"/>
        <end position="151"/>
    </location>
</feature>
<evidence type="ECO:0000256" key="9">
    <source>
        <dbReference type="ARBA" id="ARBA00037934"/>
    </source>
</evidence>
<evidence type="ECO:0000256" key="4">
    <source>
        <dbReference type="ARBA" id="ARBA00022824"/>
    </source>
</evidence>
<dbReference type="STRING" id="1283841.A0A084R2Q2"/>
<evidence type="ECO:0000256" key="7">
    <source>
        <dbReference type="ARBA" id="ARBA00023054"/>
    </source>
</evidence>
<dbReference type="InterPro" id="IPR005606">
    <property type="entry name" value="Sec20"/>
</dbReference>
<dbReference type="EMBL" id="KL659196">
    <property type="protein sequence ID" value="KFA70487.1"/>
    <property type="molecule type" value="Genomic_DNA"/>
</dbReference>
<gene>
    <name evidence="13" type="ORF">S40285_00602</name>
</gene>
<evidence type="ECO:0000256" key="8">
    <source>
        <dbReference type="ARBA" id="ARBA00023136"/>
    </source>
</evidence>
<dbReference type="HOGENOM" id="CLU_038503_0_0_1"/>
<keyword evidence="14" id="KW-1185">Reference proteome</keyword>
<keyword evidence="4" id="KW-0256">Endoplasmic reticulum</keyword>
<dbReference type="OMA" id="WYLETTF"/>
<dbReference type="GO" id="GO:0005484">
    <property type="term" value="F:SNAP receptor activity"/>
    <property type="evidence" value="ECO:0007669"/>
    <property type="project" value="InterPro"/>
</dbReference>
<keyword evidence="2" id="KW-0813">Transport</keyword>
<evidence type="ECO:0000256" key="10">
    <source>
        <dbReference type="SAM" id="Coils"/>
    </source>
</evidence>
<feature type="coiled-coil region" evidence="10">
    <location>
        <begin position="3"/>
        <end position="33"/>
    </location>
</feature>
<evidence type="ECO:0000256" key="1">
    <source>
        <dbReference type="ARBA" id="ARBA00004163"/>
    </source>
</evidence>